<reference evidence="2 3" key="2">
    <citation type="submission" date="2016-08" db="EMBL/GenBank/DDBJ databases">
        <title>Pervasive Adenine N6-methylation of Active Genes in Fungi.</title>
        <authorList>
            <consortium name="DOE Joint Genome Institute"/>
            <person name="Mondo S.J."/>
            <person name="Dannebaum R.O."/>
            <person name="Kuo R.C."/>
            <person name="Labutti K."/>
            <person name="Haridas S."/>
            <person name="Kuo A."/>
            <person name="Salamov A."/>
            <person name="Ahrendt S.R."/>
            <person name="Lipzen A."/>
            <person name="Sullivan W."/>
            <person name="Andreopoulos W.B."/>
            <person name="Clum A."/>
            <person name="Lindquist E."/>
            <person name="Daum C."/>
            <person name="Ramamoorthy G.K."/>
            <person name="Gryganskyi A."/>
            <person name="Culley D."/>
            <person name="Magnuson J.K."/>
            <person name="James T.Y."/>
            <person name="O'Malley M.A."/>
            <person name="Stajich J.E."/>
            <person name="Spatafora J.W."/>
            <person name="Visel A."/>
            <person name="Grigoriev I.V."/>
        </authorList>
    </citation>
    <scope>NUCLEOTIDE SEQUENCE [LARGE SCALE GENOMIC DNA]</scope>
    <source>
        <strain evidence="3">finn</strain>
    </source>
</reference>
<dbReference type="PANTHER" id="PTHR40050">
    <property type="entry name" value="INNER SPORE COAT PROTEIN H"/>
    <property type="match status" value="1"/>
</dbReference>
<name>A0A1Y1V245_9FUNG</name>
<keyword evidence="3" id="KW-1185">Reference proteome</keyword>
<evidence type="ECO:0000313" key="2">
    <source>
        <dbReference type="EMBL" id="ORX44692.1"/>
    </source>
</evidence>
<feature type="signal peptide" evidence="1">
    <location>
        <begin position="1"/>
        <end position="17"/>
    </location>
</feature>
<dbReference type="Pfam" id="PF08757">
    <property type="entry name" value="CotH"/>
    <property type="match status" value="1"/>
</dbReference>
<organism evidence="2 3">
    <name type="scientific">Piromyces finnis</name>
    <dbReference type="NCBI Taxonomy" id="1754191"/>
    <lineage>
        <taxon>Eukaryota</taxon>
        <taxon>Fungi</taxon>
        <taxon>Fungi incertae sedis</taxon>
        <taxon>Chytridiomycota</taxon>
        <taxon>Chytridiomycota incertae sedis</taxon>
        <taxon>Neocallimastigomycetes</taxon>
        <taxon>Neocallimastigales</taxon>
        <taxon>Neocallimastigaceae</taxon>
        <taxon>Piromyces</taxon>
    </lineage>
</organism>
<accession>A0A1Y1V245</accession>
<dbReference type="AlphaFoldDB" id="A0A1Y1V245"/>
<dbReference type="Proteomes" id="UP000193719">
    <property type="component" value="Unassembled WGS sequence"/>
</dbReference>
<comment type="caution">
    <text evidence="2">The sequence shown here is derived from an EMBL/GenBank/DDBJ whole genome shotgun (WGS) entry which is preliminary data.</text>
</comment>
<dbReference type="EMBL" id="MCFH01000044">
    <property type="protein sequence ID" value="ORX44692.1"/>
    <property type="molecule type" value="Genomic_DNA"/>
</dbReference>
<reference evidence="2 3" key="1">
    <citation type="submission" date="2016-08" db="EMBL/GenBank/DDBJ databases">
        <title>Genomes of anaerobic fungi encode conserved fungal cellulosomes for biomass hydrolysis.</title>
        <authorList>
            <consortium name="DOE Joint Genome Institute"/>
            <person name="Haitjema C.H."/>
            <person name="Gilmore S.P."/>
            <person name="Henske J.K."/>
            <person name="Solomon K.V."/>
            <person name="De Groot R."/>
            <person name="Kuo A."/>
            <person name="Mondo S.J."/>
            <person name="Salamov A.A."/>
            <person name="Labutti K."/>
            <person name="Zhao Z."/>
            <person name="Chiniquy J."/>
            <person name="Barry K."/>
            <person name="Brewer H.M."/>
            <person name="Purvine S.O."/>
            <person name="Wright A.T."/>
            <person name="Boxma B."/>
            <person name="Van Alen T."/>
            <person name="Hackstein J.H."/>
            <person name="Baker S.E."/>
            <person name="Grigoriev I.V."/>
            <person name="O'Malley M.A."/>
        </authorList>
    </citation>
    <scope>NUCLEOTIDE SEQUENCE [LARGE SCALE GENOMIC DNA]</scope>
    <source>
        <strain evidence="3">finn</strain>
    </source>
</reference>
<evidence type="ECO:0008006" key="4">
    <source>
        <dbReference type="Google" id="ProtNLM"/>
    </source>
</evidence>
<dbReference type="InterPro" id="IPR014867">
    <property type="entry name" value="Spore_coat_CotH_CotH2/3/7"/>
</dbReference>
<sequence length="603" mass="69626">MRIRLIGLSILVAYVRANKYNFNVVSLTPNKNSLCVKWNNNVQLLTSSIKPLFTGTVDTDKLDKYKYVICNESGEIIEEENFERTYSEESSKTNEVYNRKTKKVTIPEFPEPFKPMFKMSSKKFQPFPKDTIYNVYAECDEEGYNNLINTPFIEEYEPNQLKINCTMSIISPDNAYKSTGLMHLLGFGSRRYRKLSWSMKFDKKFLGRKSIKLRGVANDPTLMRENLSIELFKSAGVPVQSGTYARLIINGDVYGLYHMIDSLNGNWLANCIHGDNKAQIGFSYNIVSSPVEGPYAELKYLGDSYDKYSTGIYEVDEYDKNTVKSDDEPAKWKHLIEFTKLYDNWVKNYGDDTSDKAIEELKKFFNIESVLRLMAVESLILALDNFWLVMSNAALYYNPERKNYQILPFDFDEVMSGDRDSVLIDHDTYMNDCGNWAHNNDKFFDHYFTKNLMKHPQIKERYDVIIAKLSRETYTPDQVSFYVHAISDLIKDDIEWNFKAIDNLDFYEDGLANHFTLKEFEGNLDKTPVDYDSSKNSNDAPYGIVQWAELRSNGCKEYTKSTDTSNNSNISDDVDISGSQTSMAITITTLIILAIQCLHFILF</sequence>
<dbReference type="STRING" id="1754191.A0A1Y1V245"/>
<proteinExistence type="predicted"/>
<evidence type="ECO:0000313" key="3">
    <source>
        <dbReference type="Proteomes" id="UP000193719"/>
    </source>
</evidence>
<protein>
    <recommendedName>
        <fullName evidence="4">Coth-domain-containing protein</fullName>
    </recommendedName>
</protein>
<evidence type="ECO:0000256" key="1">
    <source>
        <dbReference type="SAM" id="SignalP"/>
    </source>
</evidence>
<dbReference type="OrthoDB" id="10267127at2759"/>
<feature type="chain" id="PRO_5012937437" description="Coth-domain-containing protein" evidence="1">
    <location>
        <begin position="18"/>
        <end position="603"/>
    </location>
</feature>
<keyword evidence="1" id="KW-0732">Signal</keyword>
<gene>
    <name evidence="2" type="ORF">BCR36DRAFT_414926</name>
</gene>
<dbReference type="PANTHER" id="PTHR40050:SF1">
    <property type="entry name" value="INNER SPORE COAT PROTEIN H"/>
    <property type="match status" value="1"/>
</dbReference>